<dbReference type="InterPro" id="IPR043917">
    <property type="entry name" value="DUF5753"/>
</dbReference>
<comment type="caution">
    <text evidence="2">The sequence shown here is derived from an EMBL/GenBank/DDBJ whole genome shotgun (WGS) entry which is preliminary data.</text>
</comment>
<dbReference type="SMART" id="SM00530">
    <property type="entry name" value="HTH_XRE"/>
    <property type="match status" value="1"/>
</dbReference>
<dbReference type="Pfam" id="PF19054">
    <property type="entry name" value="DUF5753"/>
    <property type="match status" value="1"/>
</dbReference>
<dbReference type="EMBL" id="JBHLUH010000052">
    <property type="protein sequence ID" value="MFC0530828.1"/>
    <property type="molecule type" value="Genomic_DNA"/>
</dbReference>
<dbReference type="RefSeq" id="WP_377254164.1">
    <property type="nucleotide sequence ID" value="NZ_JBHLUH010000052.1"/>
</dbReference>
<reference evidence="2 3" key="1">
    <citation type="submission" date="2024-09" db="EMBL/GenBank/DDBJ databases">
        <authorList>
            <person name="Sun Q."/>
            <person name="Mori K."/>
        </authorList>
    </citation>
    <scope>NUCLEOTIDE SEQUENCE [LARGE SCALE GENOMIC DNA]</scope>
    <source>
        <strain evidence="2 3">TBRC 3947</strain>
    </source>
</reference>
<dbReference type="CDD" id="cd00093">
    <property type="entry name" value="HTH_XRE"/>
    <property type="match status" value="1"/>
</dbReference>
<dbReference type="Pfam" id="PF13560">
    <property type="entry name" value="HTH_31"/>
    <property type="match status" value="1"/>
</dbReference>
<dbReference type="Gene3D" id="1.10.260.40">
    <property type="entry name" value="lambda repressor-like DNA-binding domains"/>
    <property type="match status" value="1"/>
</dbReference>
<protein>
    <submittedName>
        <fullName evidence="2">Scr1 family TA system antitoxin-like transcriptional regulator</fullName>
    </submittedName>
</protein>
<sequence>MTVPNKKEQRAPSLRACLLGDRLRALREDRGLTLRYVSAYLGVDYNLVRLLEHGEWRSHRGEVVTLLDLYGVHEHGERDFLVGLARDAFRLPLWEGDFDAPELDVSTLDSLWLESVAEQIRCYGAALVPDLLRTPGYAEAVVRRKHGPHASEQELVWRTRASSRRQRGVFDRRPLVDVRAVIAEAALHRPVGATEDTWRAQLEQLSKGGEHGSVQVRVLPTSASYVPGMDGTFTVFDLAQSFVPAVACRPHAHSVAVHDGRTTEWYARAFDQLWDAALPAAESARLIGDLVAETTARR</sequence>
<evidence type="ECO:0000313" key="3">
    <source>
        <dbReference type="Proteomes" id="UP001589867"/>
    </source>
</evidence>
<proteinExistence type="predicted"/>
<dbReference type="SUPFAM" id="SSF47413">
    <property type="entry name" value="lambda repressor-like DNA-binding domains"/>
    <property type="match status" value="1"/>
</dbReference>
<evidence type="ECO:0000313" key="2">
    <source>
        <dbReference type="EMBL" id="MFC0530828.1"/>
    </source>
</evidence>
<name>A0ABV6M825_9ACTN</name>
<accession>A0ABV6M825</accession>
<dbReference type="PROSITE" id="PS50943">
    <property type="entry name" value="HTH_CROC1"/>
    <property type="match status" value="1"/>
</dbReference>
<feature type="domain" description="HTH cro/C1-type" evidence="1">
    <location>
        <begin position="23"/>
        <end position="55"/>
    </location>
</feature>
<dbReference type="InterPro" id="IPR010982">
    <property type="entry name" value="Lambda_DNA-bd_dom_sf"/>
</dbReference>
<keyword evidence="3" id="KW-1185">Reference proteome</keyword>
<evidence type="ECO:0000259" key="1">
    <source>
        <dbReference type="PROSITE" id="PS50943"/>
    </source>
</evidence>
<organism evidence="2 3">
    <name type="scientific">Phytohabitans kaempferiae</name>
    <dbReference type="NCBI Taxonomy" id="1620943"/>
    <lineage>
        <taxon>Bacteria</taxon>
        <taxon>Bacillati</taxon>
        <taxon>Actinomycetota</taxon>
        <taxon>Actinomycetes</taxon>
        <taxon>Micromonosporales</taxon>
        <taxon>Micromonosporaceae</taxon>
    </lineage>
</organism>
<gene>
    <name evidence="2" type="ORF">ACFFIA_24495</name>
</gene>
<dbReference type="Proteomes" id="UP001589867">
    <property type="component" value="Unassembled WGS sequence"/>
</dbReference>
<dbReference type="InterPro" id="IPR001387">
    <property type="entry name" value="Cro/C1-type_HTH"/>
</dbReference>